<name>A0A7M5WQB2_9CNID</name>
<evidence type="ECO:0000256" key="1">
    <source>
        <dbReference type="SAM" id="Phobius"/>
    </source>
</evidence>
<dbReference type="Pfam" id="PF00024">
    <property type="entry name" value="PAN_1"/>
    <property type="match status" value="1"/>
</dbReference>
<feature type="domain" description="PA14" evidence="2">
    <location>
        <begin position="257"/>
        <end position="417"/>
    </location>
</feature>
<dbReference type="InterPro" id="IPR003609">
    <property type="entry name" value="Pan_app"/>
</dbReference>
<protein>
    <recommendedName>
        <fullName evidence="2">PA14 domain-containing protein</fullName>
    </recommendedName>
</protein>
<proteinExistence type="predicted"/>
<evidence type="ECO:0000313" key="3">
    <source>
        <dbReference type="EnsemblMetazoa" id="CLYHEMP001243.1"/>
    </source>
</evidence>
<dbReference type="Gene3D" id="3.50.4.10">
    <property type="entry name" value="Hepatocyte Growth Factor"/>
    <property type="match status" value="1"/>
</dbReference>
<dbReference type="AlphaFoldDB" id="A0A7M5WQB2"/>
<dbReference type="OrthoDB" id="5957890at2759"/>
<organism evidence="3 4">
    <name type="scientific">Clytia hemisphaerica</name>
    <dbReference type="NCBI Taxonomy" id="252671"/>
    <lineage>
        <taxon>Eukaryota</taxon>
        <taxon>Metazoa</taxon>
        <taxon>Cnidaria</taxon>
        <taxon>Hydrozoa</taxon>
        <taxon>Hydroidolina</taxon>
        <taxon>Leptothecata</taxon>
        <taxon>Obeliida</taxon>
        <taxon>Clytiidae</taxon>
        <taxon>Clytia</taxon>
    </lineage>
</organism>
<dbReference type="InterPro" id="IPR037524">
    <property type="entry name" value="PA14/GLEYA"/>
</dbReference>
<keyword evidence="1" id="KW-1133">Transmembrane helix</keyword>
<dbReference type="PROSITE" id="PS51820">
    <property type="entry name" value="PA14"/>
    <property type="match status" value="1"/>
</dbReference>
<dbReference type="Gene3D" id="2.60.120.1560">
    <property type="match status" value="1"/>
</dbReference>
<dbReference type="Proteomes" id="UP000594262">
    <property type="component" value="Unplaced"/>
</dbReference>
<sequence>MKKQLSCYFYLACAVAILIKTISTHNIIRLPDTNEGIFSLRKKNKRIATTAYKTFEVNELFDCADACVYDTSCKSINVDKNNQPWVCELVADDRNTKDEYVDAEGVDHYDTGWTSLTIITNNDQNKCLVPSVVTCDFVHDSYSLKVETDWNICTTHRAALFNYDHRTGRLHHHCTGYPVCADYSTYWVQIYKNGCQYYPDIENFWHTWRRGFWGYVYINSYCLIVENNDWLQDKYLKIYKPCHNNDVRNRFIFKSIPDGPVYVTAFTDLPNEATDRSWNSFVGDWRFPNNPSWYSYQDDFLSSAVEWRDNYGMRMEAYFIPPTTGNYRFRLACDDMCEFNIGEPKTMVIDMRAWSLSTAMFTYDVYPQQLSGFHYLVKDQQYYVELLRREWDYGDHAEIQFLEPDRNTWLPMTSRFLRRYR</sequence>
<keyword evidence="1" id="KW-0812">Transmembrane</keyword>
<evidence type="ECO:0000313" key="4">
    <source>
        <dbReference type="Proteomes" id="UP000594262"/>
    </source>
</evidence>
<feature type="transmembrane region" description="Helical" evidence="1">
    <location>
        <begin position="7"/>
        <end position="28"/>
    </location>
</feature>
<reference evidence="3" key="1">
    <citation type="submission" date="2021-01" db="UniProtKB">
        <authorList>
            <consortium name="EnsemblMetazoa"/>
        </authorList>
    </citation>
    <scope>IDENTIFICATION</scope>
</reference>
<dbReference type="EnsemblMetazoa" id="CLYHEMT001243.1">
    <property type="protein sequence ID" value="CLYHEMP001243.1"/>
    <property type="gene ID" value="CLYHEMG001243"/>
</dbReference>
<keyword evidence="1" id="KW-0472">Membrane</keyword>
<evidence type="ECO:0000259" key="2">
    <source>
        <dbReference type="PROSITE" id="PS51820"/>
    </source>
</evidence>
<keyword evidence="4" id="KW-1185">Reference proteome</keyword>
<accession>A0A7M5WQB2</accession>